<organism evidence="2 3">
    <name type="scientific">Pontibacter fetidus</name>
    <dbReference type="NCBI Taxonomy" id="2700082"/>
    <lineage>
        <taxon>Bacteria</taxon>
        <taxon>Pseudomonadati</taxon>
        <taxon>Bacteroidota</taxon>
        <taxon>Cytophagia</taxon>
        <taxon>Cytophagales</taxon>
        <taxon>Hymenobacteraceae</taxon>
        <taxon>Pontibacter</taxon>
    </lineage>
</organism>
<feature type="signal peptide" evidence="1">
    <location>
        <begin position="1"/>
        <end position="23"/>
    </location>
</feature>
<dbReference type="RefSeq" id="WP_162346166.1">
    <property type="nucleotide sequence ID" value="NZ_JAAEAA010000010.1"/>
</dbReference>
<keyword evidence="1" id="KW-0732">Signal</keyword>
<evidence type="ECO:0000313" key="3">
    <source>
        <dbReference type="Proteomes" id="UP000478546"/>
    </source>
</evidence>
<proteinExistence type="predicted"/>
<accession>A0A6B2H1C0</accession>
<name>A0A6B2H1C0_9BACT</name>
<evidence type="ECO:0000256" key="1">
    <source>
        <dbReference type="SAM" id="SignalP"/>
    </source>
</evidence>
<keyword evidence="3" id="KW-1185">Reference proteome</keyword>
<gene>
    <name evidence="2" type="ORF">GWO68_09250</name>
</gene>
<reference evidence="2 3" key="1">
    <citation type="submission" date="2020-01" db="EMBL/GenBank/DDBJ databases">
        <authorList>
            <person name="Kim M.K."/>
        </authorList>
    </citation>
    <scope>NUCLEOTIDE SEQUENCE [LARGE SCALE GENOMIC DNA]</scope>
    <source>
        <strain evidence="2 3">BT213</strain>
    </source>
</reference>
<dbReference type="Proteomes" id="UP000478546">
    <property type="component" value="Unassembled WGS sequence"/>
</dbReference>
<dbReference type="AlphaFoldDB" id="A0A6B2H1C0"/>
<feature type="chain" id="PRO_5025688309" description="Lipocalin-like domain-containing protein" evidence="1">
    <location>
        <begin position="24"/>
        <end position="148"/>
    </location>
</feature>
<evidence type="ECO:0008006" key="4">
    <source>
        <dbReference type="Google" id="ProtNLM"/>
    </source>
</evidence>
<comment type="caution">
    <text evidence="2">The sequence shown here is derived from an EMBL/GenBank/DDBJ whole genome shotgun (WGS) entry which is preliminary data.</text>
</comment>
<protein>
    <recommendedName>
        <fullName evidence="4">Lipocalin-like domain-containing protein</fullName>
    </recommendedName>
</protein>
<evidence type="ECO:0000313" key="2">
    <source>
        <dbReference type="EMBL" id="NDK56103.1"/>
    </source>
</evidence>
<dbReference type="EMBL" id="JAAEAA010000010">
    <property type="protein sequence ID" value="NDK56103.1"/>
    <property type="molecule type" value="Genomic_DNA"/>
</dbReference>
<sequence>MKKSSCGTTLVLLLVVLCLSCQTDDQIYPNAIAPSNKLAMLGRWSIAKIAYKVCRKNSCNTTNYSGAAKDYFEFRADSAFLNYTTDSNRQFDAFKADYSSPEAIVLTRGFWSAKYIVKENQPGKLVLECVYMGKDPYATFTDTYYLYQ</sequence>